<name>A0A6J6ATE5_9ZZZZ</name>
<protein>
    <submittedName>
        <fullName evidence="1">Unannotated protein</fullName>
    </submittedName>
</protein>
<reference evidence="1" key="1">
    <citation type="submission" date="2020-05" db="EMBL/GenBank/DDBJ databases">
        <authorList>
            <person name="Chiriac C."/>
            <person name="Salcher M."/>
            <person name="Ghai R."/>
            <person name="Kavagutti S V."/>
        </authorList>
    </citation>
    <scope>NUCLEOTIDE SEQUENCE</scope>
</reference>
<dbReference type="Gene3D" id="3.30.70.1060">
    <property type="entry name" value="Dimeric alpha+beta barrel"/>
    <property type="match status" value="1"/>
</dbReference>
<sequence length="110" mass="12280">MSKQFIIFVIDNRSNSGTEDEMRTIDIFNEKLQSQGHWIFAGGLSAPSEGNVIDNRSGAQIETLKPLFSAEENFSGFWLIQAEDISQARDLAFEGSQACNRKVELRPLLG</sequence>
<dbReference type="EMBL" id="CAEZSD010000005">
    <property type="protein sequence ID" value="CAB4529785.1"/>
    <property type="molecule type" value="Genomic_DNA"/>
</dbReference>
<gene>
    <name evidence="1" type="ORF">UFOPK1399_00089</name>
</gene>
<evidence type="ECO:0000313" key="1">
    <source>
        <dbReference type="EMBL" id="CAB4529785.1"/>
    </source>
</evidence>
<accession>A0A6J6ATE5</accession>
<proteinExistence type="predicted"/>
<dbReference type="InterPro" id="IPR011008">
    <property type="entry name" value="Dimeric_a/b-barrel"/>
</dbReference>
<dbReference type="SUPFAM" id="SSF54909">
    <property type="entry name" value="Dimeric alpha+beta barrel"/>
    <property type="match status" value="1"/>
</dbReference>
<organism evidence="1">
    <name type="scientific">freshwater metagenome</name>
    <dbReference type="NCBI Taxonomy" id="449393"/>
    <lineage>
        <taxon>unclassified sequences</taxon>
        <taxon>metagenomes</taxon>
        <taxon>ecological metagenomes</taxon>
    </lineage>
</organism>
<dbReference type="AlphaFoldDB" id="A0A6J6ATE5"/>